<feature type="compositionally biased region" description="Polar residues" evidence="1">
    <location>
        <begin position="37"/>
        <end position="56"/>
    </location>
</feature>
<name>A0A1X7S3W5_ZYMT9</name>
<dbReference type="EMBL" id="LT853700">
    <property type="protein sequence ID" value="SMQ54386.1"/>
    <property type="molecule type" value="Genomic_DNA"/>
</dbReference>
<dbReference type="AlphaFoldDB" id="A0A1X7S3W5"/>
<evidence type="ECO:0000313" key="2">
    <source>
        <dbReference type="EMBL" id="SMQ54386.1"/>
    </source>
</evidence>
<proteinExistence type="predicted"/>
<evidence type="ECO:0000256" key="1">
    <source>
        <dbReference type="SAM" id="MobiDB-lite"/>
    </source>
</evidence>
<reference evidence="2 3" key="1">
    <citation type="submission" date="2016-06" db="EMBL/GenBank/DDBJ databases">
        <authorList>
            <person name="Kjaerup R.B."/>
            <person name="Dalgaard T.S."/>
            <person name="Juul-Madsen H.R."/>
        </authorList>
    </citation>
    <scope>NUCLEOTIDE SEQUENCE [LARGE SCALE GENOMIC DNA]</scope>
</reference>
<feature type="region of interest" description="Disordered" evidence="1">
    <location>
        <begin position="28"/>
        <end position="81"/>
    </location>
</feature>
<dbReference type="Proteomes" id="UP000215127">
    <property type="component" value="Chromosome 9"/>
</dbReference>
<organism evidence="2 3">
    <name type="scientific">Zymoseptoria tritici (strain ST99CH_3D7)</name>
    <dbReference type="NCBI Taxonomy" id="1276538"/>
    <lineage>
        <taxon>Eukaryota</taxon>
        <taxon>Fungi</taxon>
        <taxon>Dikarya</taxon>
        <taxon>Ascomycota</taxon>
        <taxon>Pezizomycotina</taxon>
        <taxon>Dothideomycetes</taxon>
        <taxon>Dothideomycetidae</taxon>
        <taxon>Mycosphaerellales</taxon>
        <taxon>Mycosphaerellaceae</taxon>
        <taxon>Zymoseptoria</taxon>
    </lineage>
</organism>
<keyword evidence="3" id="KW-1185">Reference proteome</keyword>
<evidence type="ECO:0000313" key="3">
    <source>
        <dbReference type="Proteomes" id="UP000215127"/>
    </source>
</evidence>
<sequence length="351" mass="38707">MAHSPHPSNREYESGQFGSAQDILAKFANIPRRPASKRSTSQTMASLEEQSSETVHSTSTAIANEETATTTVTRNEDTDTVPSPALSALRFKVAHENNPKLEFAAFCLMNGHDTLLFTRETLPKVLACLVPEIYTTAIFFNTYSVDSPTDLPLGMLISGQQVFKYLATNGKAGNEDHKAVCGEDSTFHGEHSNTCPHRKAWFAIEAAYFRTSYGCFEWHCLSDAFRSKFETDYKSSTGLDFIAPVASSTTPTDATLILDENGAGRENQPVGEKDILAVGGKDILASYHDLLEKLIPILTQLIVQSLAYGLDAMQLSELAHLCKLLITNRPVTYGRHHTVYDTYTLRLACLR</sequence>
<feature type="compositionally biased region" description="Low complexity" evidence="1">
    <location>
        <begin position="57"/>
        <end position="73"/>
    </location>
</feature>
<gene>
    <name evidence="2" type="ORF">ZT3D7_G9541</name>
</gene>
<accession>A0A1X7S3W5</accession>
<protein>
    <submittedName>
        <fullName evidence="2">Uncharacterized protein</fullName>
    </submittedName>
</protein>